<keyword evidence="5" id="KW-1185">Reference proteome</keyword>
<evidence type="ECO:0000259" key="3">
    <source>
        <dbReference type="SMART" id="SM01008"/>
    </source>
</evidence>
<dbReference type="Proteomes" id="UP001500902">
    <property type="component" value="Unassembled WGS sequence"/>
</dbReference>
<dbReference type="InterPro" id="IPR037165">
    <property type="entry name" value="AldOxase/xan_DH_Mopterin-bd_sf"/>
</dbReference>
<dbReference type="Gene3D" id="3.90.1170.50">
    <property type="entry name" value="Aldehyde oxidase/xanthine dehydrogenase, a/b hammerhead"/>
    <property type="match status" value="1"/>
</dbReference>
<dbReference type="InterPro" id="IPR036856">
    <property type="entry name" value="Ald_Oxase/Xan_DH_a/b_sf"/>
</dbReference>
<gene>
    <name evidence="4" type="ORF">GCM10022224_072340</name>
</gene>
<accession>A0ABP7CX09</accession>
<comment type="caution">
    <text evidence="4">The sequence shown here is derived from an EMBL/GenBank/DDBJ whole genome shotgun (WGS) entry which is preliminary data.</text>
</comment>
<proteinExistence type="predicted"/>
<dbReference type="InterPro" id="IPR016208">
    <property type="entry name" value="Ald_Oxase/xanthine_DH-like"/>
</dbReference>
<evidence type="ECO:0000313" key="5">
    <source>
        <dbReference type="Proteomes" id="UP001500902"/>
    </source>
</evidence>
<dbReference type="EMBL" id="BAAAZP010000148">
    <property type="protein sequence ID" value="GAA3696229.1"/>
    <property type="molecule type" value="Genomic_DNA"/>
</dbReference>
<dbReference type="RefSeq" id="WP_344888399.1">
    <property type="nucleotide sequence ID" value="NZ_BAAAZP010000148.1"/>
</dbReference>
<dbReference type="SUPFAM" id="SSF56003">
    <property type="entry name" value="Molybdenum cofactor-binding domain"/>
    <property type="match status" value="1"/>
</dbReference>
<dbReference type="PANTHER" id="PTHR11908">
    <property type="entry name" value="XANTHINE DEHYDROGENASE"/>
    <property type="match status" value="1"/>
</dbReference>
<dbReference type="InterPro" id="IPR000674">
    <property type="entry name" value="Ald_Oxase/Xan_DH_a/b"/>
</dbReference>
<keyword evidence="1" id="KW-0500">Molybdenum</keyword>
<dbReference type="Gene3D" id="3.30.365.10">
    <property type="entry name" value="Aldehyde oxidase/xanthine dehydrogenase, molybdopterin binding domain"/>
    <property type="match status" value="4"/>
</dbReference>
<organism evidence="4 5">
    <name type="scientific">Nonomuraea antimicrobica</name>
    <dbReference type="NCBI Taxonomy" id="561173"/>
    <lineage>
        <taxon>Bacteria</taxon>
        <taxon>Bacillati</taxon>
        <taxon>Actinomycetota</taxon>
        <taxon>Actinomycetes</taxon>
        <taxon>Streptosporangiales</taxon>
        <taxon>Streptosporangiaceae</taxon>
        <taxon>Nonomuraea</taxon>
    </lineage>
</organism>
<dbReference type="Pfam" id="PF01315">
    <property type="entry name" value="Ald_Xan_dh_C"/>
    <property type="match status" value="1"/>
</dbReference>
<protein>
    <submittedName>
        <fullName evidence="4">Xanthine dehydrogenase family protein molybdopterin-binding subunit</fullName>
    </submittedName>
</protein>
<dbReference type="Pfam" id="PF20256">
    <property type="entry name" value="MoCoBD_2"/>
    <property type="match status" value="1"/>
</dbReference>
<keyword evidence="2" id="KW-0560">Oxidoreductase</keyword>
<reference evidence="5" key="1">
    <citation type="journal article" date="2019" name="Int. J. Syst. Evol. Microbiol.">
        <title>The Global Catalogue of Microorganisms (GCM) 10K type strain sequencing project: providing services to taxonomists for standard genome sequencing and annotation.</title>
        <authorList>
            <consortium name="The Broad Institute Genomics Platform"/>
            <consortium name="The Broad Institute Genome Sequencing Center for Infectious Disease"/>
            <person name="Wu L."/>
            <person name="Ma J."/>
        </authorList>
    </citation>
    <scope>NUCLEOTIDE SEQUENCE [LARGE SCALE GENOMIC DNA]</scope>
    <source>
        <strain evidence="5">JCM 16904</strain>
    </source>
</reference>
<dbReference type="SUPFAM" id="SSF54665">
    <property type="entry name" value="CO dehydrogenase molybdoprotein N-domain-like"/>
    <property type="match status" value="1"/>
</dbReference>
<dbReference type="InterPro" id="IPR046867">
    <property type="entry name" value="AldOxase/xan_DH_MoCoBD2"/>
</dbReference>
<dbReference type="PANTHER" id="PTHR11908:SF132">
    <property type="entry name" value="ALDEHYDE OXIDASE 1-RELATED"/>
    <property type="match status" value="1"/>
</dbReference>
<dbReference type="Pfam" id="PF02738">
    <property type="entry name" value="MoCoBD_1"/>
    <property type="match status" value="1"/>
</dbReference>
<dbReference type="SMART" id="SM01008">
    <property type="entry name" value="Ald_Xan_dh_C"/>
    <property type="match status" value="1"/>
</dbReference>
<dbReference type="InterPro" id="IPR008274">
    <property type="entry name" value="AldOxase/xan_DH_MoCoBD1"/>
</dbReference>
<evidence type="ECO:0000256" key="1">
    <source>
        <dbReference type="ARBA" id="ARBA00022505"/>
    </source>
</evidence>
<feature type="domain" description="Aldehyde oxidase/xanthine dehydrogenase a/b hammerhead" evidence="3">
    <location>
        <begin position="11"/>
        <end position="122"/>
    </location>
</feature>
<evidence type="ECO:0000313" key="4">
    <source>
        <dbReference type="EMBL" id="GAA3696229.1"/>
    </source>
</evidence>
<sequence length="728" mass="76567">MDRIDARAKVTGTAKYSSDHNLPEMAYGYMVTSTIGKGQITSMDLSMARAAGGVIEIYTPDNRLSFPGTMPALGGVFAETRHPFADREVHYYGQVVALVVGETIEQARDAAALIKVTYVAQPPKSSFEDAKQNPADPPSIPGLPLGEVIEKPVGVDIEAALAASEIRVEETYDVPPRHHMMMEPHAAVAAWQAGELTIFSGTQGPAAHALEVATVLGVQPADVHVVSPYVGGAFGGKAFTWAPTLLAAAASRALGRPVKVVTSREQLFTVTGHRAASSQTFGLGADRDGRLKAIKHHTTSQSLVEDPGYRTTAKFYATPNVHIKLSITPDMNLPAATIMRAPGDEAGSFALESAMDELAVALGMDPIELRMTNYLQGTLIEGKPYSSKHLDECYQVGAERFGWSRRRAQPGTVIDGDWRIGMGMSTAILDSGRAPTAVRVTFRPNGTATVACATSDAGTGMWTIMALIGAGALNIPVNRIKPALGDSRLPLVGSNDMYGAVGSAATSTVTPAILVAAQEAVDELVQHATTAEGSPLFGATGVRYDGGRLVGAGTSVDFGELLTRTRTSEVGAQGTTAAADDSHAYASYAAHFCEVKVNRWTGEPRLSRFTTVVDAGAILNAKTARNQITGGVLFGLAAAMFEEGKVEGATGRISNANFADYVLPVNADTVPIDVHFLDYPDTRLSPTGARGIGELGTVGAAAAFANAVYNATGKRIRTLPITPDKLLT</sequence>
<name>A0ABP7CX09_9ACTN</name>
<evidence type="ECO:0000256" key="2">
    <source>
        <dbReference type="ARBA" id="ARBA00023002"/>
    </source>
</evidence>